<sequence length="394" mass="43135">MRTPTGWFSWVAIALMLGEAGPASAQEVLKLGARETLTVSGFINATLFTDRQRFGGFGQGQNAEWAAQTELPTDKTFADGDIRNTRLSFDFRGEPVLGTWAPRGVVETDFFGGQDLPPFGDEQPRLRARLAYADLSNGRTTLRIGQYWSPIIAFPLGYGAVGMVGWRFPGVYFYRELVAPGGPASAQLQLAAFKGSGPPTPGEDALPINAIGNGEASGLPQLEARLNVGRKTEELRWNAYAVGHVDWKDTTGTGVKGDNLTAWGFEAGGNLAPGHLTLHGNYYYGKALGQQFAHITQQGNVRGWGAWGQAGYDFTPRWSLWGFFGIDDPDEHRFHDDNPALPPLARQVNRDVDGLLRFKAGRYALGLEWFRAMTQWNTGKTQADQVALSVMYTL</sequence>
<evidence type="ECO:0000313" key="3">
    <source>
        <dbReference type="Proteomes" id="UP000319771"/>
    </source>
</evidence>
<organism evidence="2 3">
    <name type="scientific">Eiseniibacteriota bacterium</name>
    <dbReference type="NCBI Taxonomy" id="2212470"/>
    <lineage>
        <taxon>Bacteria</taxon>
        <taxon>Candidatus Eiseniibacteriota</taxon>
    </lineage>
</organism>
<protein>
    <recommendedName>
        <fullName evidence="4">Porin</fullName>
    </recommendedName>
</protein>
<feature type="chain" id="PRO_5021743808" description="Porin" evidence="1">
    <location>
        <begin position="26"/>
        <end position="394"/>
    </location>
</feature>
<dbReference type="Proteomes" id="UP000319771">
    <property type="component" value="Unassembled WGS sequence"/>
</dbReference>
<proteinExistence type="predicted"/>
<dbReference type="EMBL" id="VBPB01000288">
    <property type="protein sequence ID" value="TMQ69703.1"/>
    <property type="molecule type" value="Genomic_DNA"/>
</dbReference>
<evidence type="ECO:0000256" key="1">
    <source>
        <dbReference type="SAM" id="SignalP"/>
    </source>
</evidence>
<keyword evidence="1" id="KW-0732">Signal</keyword>
<name>A0A538U1G4_UNCEI</name>
<accession>A0A538U1G4</accession>
<evidence type="ECO:0008006" key="4">
    <source>
        <dbReference type="Google" id="ProtNLM"/>
    </source>
</evidence>
<evidence type="ECO:0000313" key="2">
    <source>
        <dbReference type="EMBL" id="TMQ69703.1"/>
    </source>
</evidence>
<gene>
    <name evidence="2" type="ORF">E6K81_14295</name>
</gene>
<reference evidence="2 3" key="1">
    <citation type="journal article" date="2019" name="Nat. Microbiol.">
        <title>Mediterranean grassland soil C-N compound turnover is dependent on rainfall and depth, and is mediated by genomically divergent microorganisms.</title>
        <authorList>
            <person name="Diamond S."/>
            <person name="Andeer P.F."/>
            <person name="Li Z."/>
            <person name="Crits-Christoph A."/>
            <person name="Burstein D."/>
            <person name="Anantharaman K."/>
            <person name="Lane K.R."/>
            <person name="Thomas B.C."/>
            <person name="Pan C."/>
            <person name="Northen T.R."/>
            <person name="Banfield J.F."/>
        </authorList>
    </citation>
    <scope>NUCLEOTIDE SEQUENCE [LARGE SCALE GENOMIC DNA]</scope>
    <source>
        <strain evidence="2">WS_11</strain>
    </source>
</reference>
<feature type="signal peptide" evidence="1">
    <location>
        <begin position="1"/>
        <end position="25"/>
    </location>
</feature>
<comment type="caution">
    <text evidence="2">The sequence shown here is derived from an EMBL/GenBank/DDBJ whole genome shotgun (WGS) entry which is preliminary data.</text>
</comment>
<dbReference type="AlphaFoldDB" id="A0A538U1G4"/>
<dbReference type="SUPFAM" id="SSF56935">
    <property type="entry name" value="Porins"/>
    <property type="match status" value="1"/>
</dbReference>